<feature type="compositionally biased region" description="Acidic residues" evidence="1">
    <location>
        <begin position="370"/>
        <end position="382"/>
    </location>
</feature>
<dbReference type="SUPFAM" id="SSF48350">
    <property type="entry name" value="GTPase activation domain, GAP"/>
    <property type="match status" value="1"/>
</dbReference>
<dbReference type="InterPro" id="IPR008936">
    <property type="entry name" value="Rho_GTPase_activation_prot"/>
</dbReference>
<comment type="caution">
    <text evidence="2">The sequence shown here is derived from an EMBL/GenBank/DDBJ whole genome shotgun (WGS) entry which is preliminary data.</text>
</comment>
<evidence type="ECO:0000256" key="1">
    <source>
        <dbReference type="SAM" id="MobiDB-lite"/>
    </source>
</evidence>
<name>A0A4S4MWZ2_9APHY</name>
<accession>A0A4S4MWZ2</accession>
<organism evidence="2 3">
    <name type="scientific">Antrodiella citrinella</name>
    <dbReference type="NCBI Taxonomy" id="2447956"/>
    <lineage>
        <taxon>Eukaryota</taxon>
        <taxon>Fungi</taxon>
        <taxon>Dikarya</taxon>
        <taxon>Basidiomycota</taxon>
        <taxon>Agaricomycotina</taxon>
        <taxon>Agaricomycetes</taxon>
        <taxon>Polyporales</taxon>
        <taxon>Steccherinaceae</taxon>
        <taxon>Antrodiella</taxon>
    </lineage>
</organism>
<dbReference type="Proteomes" id="UP000308730">
    <property type="component" value="Unassembled WGS sequence"/>
</dbReference>
<dbReference type="AlphaFoldDB" id="A0A4S4MWZ2"/>
<feature type="region of interest" description="Disordered" evidence="1">
    <location>
        <begin position="245"/>
        <end position="382"/>
    </location>
</feature>
<dbReference type="OrthoDB" id="79452at2759"/>
<keyword evidence="3" id="KW-1185">Reference proteome</keyword>
<reference evidence="2 3" key="1">
    <citation type="submission" date="2019-02" db="EMBL/GenBank/DDBJ databases">
        <title>Genome sequencing of the rare red list fungi Antrodiella citrinella (Flaviporus citrinellus).</title>
        <authorList>
            <person name="Buettner E."/>
            <person name="Kellner H."/>
        </authorList>
    </citation>
    <scope>NUCLEOTIDE SEQUENCE [LARGE SCALE GENOMIC DNA]</scope>
    <source>
        <strain evidence="2 3">DSM 108506</strain>
    </source>
</reference>
<evidence type="ECO:0000313" key="2">
    <source>
        <dbReference type="EMBL" id="THH29948.1"/>
    </source>
</evidence>
<dbReference type="Gene3D" id="1.10.555.10">
    <property type="entry name" value="Rho GTPase activation protein"/>
    <property type="match status" value="1"/>
</dbReference>
<protein>
    <submittedName>
        <fullName evidence="2">Uncharacterized protein</fullName>
    </submittedName>
</protein>
<dbReference type="EMBL" id="SGPM01000100">
    <property type="protein sequence ID" value="THH29948.1"/>
    <property type="molecule type" value="Genomic_DNA"/>
</dbReference>
<sequence length="382" mass="43003">MKTPDLFKPKPDPVRVMALVDKYDKLSDKGPFPDLRRESITTVASLLGYWITSNPEPIIHRTFTDAFSAWCVEPSLTREKESKLKIHTRKCQTLEGVDFDETDTEAEAESAEDAACPNLPSFRSRRKLQRRKLRHQERDRRRAFATSHPDKVHHARLLSMLIARHCFAVFVYLFTFLASLSDYPENNSDVKPIAERFAWKLFGGPNKDMARELMEWLLTRRDRIAHAFESEEALAWEKLREAEREATGKAASAPSASSSKDASPHNEKGGRLGRGSADSDYSDKAPSCYRDSTDERRTSTSSDRTSSRRSADKSTASNRRASMAPSAFHSAATPRAHRRFLVVDTGSTPRHPSDASSIASRPENTPVIEPFDEESDSENEAG</sequence>
<proteinExistence type="predicted"/>
<evidence type="ECO:0000313" key="3">
    <source>
        <dbReference type="Proteomes" id="UP000308730"/>
    </source>
</evidence>
<feature type="compositionally biased region" description="Polar residues" evidence="1">
    <location>
        <begin position="345"/>
        <end position="363"/>
    </location>
</feature>
<gene>
    <name evidence="2" type="ORF">EUX98_g4254</name>
</gene>
<feature type="compositionally biased region" description="Low complexity" evidence="1">
    <location>
        <begin position="249"/>
        <end position="261"/>
    </location>
</feature>